<accession>A0A8E0RZ80</accession>
<organism evidence="1 2">
    <name type="scientific">Fasciolopsis buskii</name>
    <dbReference type="NCBI Taxonomy" id="27845"/>
    <lineage>
        <taxon>Eukaryota</taxon>
        <taxon>Metazoa</taxon>
        <taxon>Spiralia</taxon>
        <taxon>Lophotrochozoa</taxon>
        <taxon>Platyhelminthes</taxon>
        <taxon>Trematoda</taxon>
        <taxon>Digenea</taxon>
        <taxon>Plagiorchiida</taxon>
        <taxon>Echinostomata</taxon>
        <taxon>Echinostomatoidea</taxon>
        <taxon>Fasciolidae</taxon>
        <taxon>Fasciolopsis</taxon>
    </lineage>
</organism>
<protein>
    <submittedName>
        <fullName evidence="1">Uncharacterized protein</fullName>
    </submittedName>
</protein>
<gene>
    <name evidence="1" type="ORF">FBUS_03713</name>
</gene>
<dbReference type="AlphaFoldDB" id="A0A8E0RZ80"/>
<dbReference type="OrthoDB" id="10470061at2759"/>
<reference evidence="1" key="1">
    <citation type="submission" date="2019-05" db="EMBL/GenBank/DDBJ databases">
        <title>Annotation for the trematode Fasciolopsis buski.</title>
        <authorList>
            <person name="Choi Y.-J."/>
        </authorList>
    </citation>
    <scope>NUCLEOTIDE SEQUENCE</scope>
    <source>
        <strain evidence="1">HT</strain>
        <tissue evidence="1">Whole worm</tissue>
    </source>
</reference>
<dbReference type="Proteomes" id="UP000728185">
    <property type="component" value="Unassembled WGS sequence"/>
</dbReference>
<sequence length="141" mass="15735">MPVQKQRHKEERPVFSRPHIKNQTKAEMYSLINRLNRTDSVSVDSLGDPGLCGSSRDLVVSPQLTEHLQRIAQQAGVIRAASQFADSLPTNGDENFAHTSQQLDQRGCHMLDTLETHLSVAALKQCPINEVSIYDLGERKS</sequence>
<evidence type="ECO:0000313" key="1">
    <source>
        <dbReference type="EMBL" id="KAA0197477.1"/>
    </source>
</evidence>
<evidence type="ECO:0000313" key="2">
    <source>
        <dbReference type="Proteomes" id="UP000728185"/>
    </source>
</evidence>
<comment type="caution">
    <text evidence="1">The sequence shown here is derived from an EMBL/GenBank/DDBJ whole genome shotgun (WGS) entry which is preliminary data.</text>
</comment>
<keyword evidence="2" id="KW-1185">Reference proteome</keyword>
<proteinExistence type="predicted"/>
<name>A0A8E0RZ80_9TREM</name>
<dbReference type="EMBL" id="LUCM01002360">
    <property type="protein sequence ID" value="KAA0197477.1"/>
    <property type="molecule type" value="Genomic_DNA"/>
</dbReference>